<gene>
    <name evidence="1" type="ORF">IHE45_17G116500</name>
</gene>
<comment type="caution">
    <text evidence="1">The sequence shown here is derived from an EMBL/GenBank/DDBJ whole genome shotgun (WGS) entry which is preliminary data.</text>
</comment>
<sequence>MDNPPAGISTSTIETQLQEDDVKELAPALTEDRMEEDKKLVETPGAAPEIPATETEDSVEEQEKTIEEGDASLQRSARIEIPPMPSTTEDQLKIDDAGQIAPGFAKEHVKEEQNLKESSDSETGKPGTEARELTEEQYVETEEGDASVETSSHELPHLQFSIENPPVGIIASTTEAQLAEDDVKELVPASAENRMGEDPKLTESSGVTSEEQVAETQGTLEEQEKVTEEGDASARKSVNEEFNLQLQAKKSPVPSTTEDQSEIEDAREFAPAYIKEHVGEENLKNPLKSQTLKHKTQLKNKIKKQRNKMSQLRHLQESCPICSCHLKTFQWTSAMKLS</sequence>
<accession>A0ACB7UF12</accession>
<name>A0ACB7UF12_DIOAL</name>
<dbReference type="EMBL" id="CM037027">
    <property type="protein sequence ID" value="KAH7658840.1"/>
    <property type="molecule type" value="Genomic_DNA"/>
</dbReference>
<evidence type="ECO:0000313" key="2">
    <source>
        <dbReference type="Proteomes" id="UP000827976"/>
    </source>
</evidence>
<organism evidence="1 2">
    <name type="scientific">Dioscorea alata</name>
    <name type="common">Purple yam</name>
    <dbReference type="NCBI Taxonomy" id="55571"/>
    <lineage>
        <taxon>Eukaryota</taxon>
        <taxon>Viridiplantae</taxon>
        <taxon>Streptophyta</taxon>
        <taxon>Embryophyta</taxon>
        <taxon>Tracheophyta</taxon>
        <taxon>Spermatophyta</taxon>
        <taxon>Magnoliopsida</taxon>
        <taxon>Liliopsida</taxon>
        <taxon>Dioscoreales</taxon>
        <taxon>Dioscoreaceae</taxon>
        <taxon>Dioscorea</taxon>
    </lineage>
</organism>
<keyword evidence="2" id="KW-1185">Reference proteome</keyword>
<reference evidence="2" key="1">
    <citation type="journal article" date="2022" name="Nat. Commun.">
        <title>Chromosome evolution and the genetic basis of agronomically important traits in greater yam.</title>
        <authorList>
            <person name="Bredeson J.V."/>
            <person name="Lyons J.B."/>
            <person name="Oniyinde I.O."/>
            <person name="Okereke N.R."/>
            <person name="Kolade O."/>
            <person name="Nnabue I."/>
            <person name="Nwadili C.O."/>
            <person name="Hribova E."/>
            <person name="Parker M."/>
            <person name="Nwogha J."/>
            <person name="Shu S."/>
            <person name="Carlson J."/>
            <person name="Kariba R."/>
            <person name="Muthemba S."/>
            <person name="Knop K."/>
            <person name="Barton G.J."/>
            <person name="Sherwood A.V."/>
            <person name="Lopez-Montes A."/>
            <person name="Asiedu R."/>
            <person name="Jamnadass R."/>
            <person name="Muchugi A."/>
            <person name="Goodstein D."/>
            <person name="Egesi C.N."/>
            <person name="Featherston J."/>
            <person name="Asfaw A."/>
            <person name="Simpson G.G."/>
            <person name="Dolezel J."/>
            <person name="Hendre P.S."/>
            <person name="Van Deynze A."/>
            <person name="Kumar P.L."/>
            <person name="Obidiegwu J.E."/>
            <person name="Bhattacharjee R."/>
            <person name="Rokhsar D.S."/>
        </authorList>
    </citation>
    <scope>NUCLEOTIDE SEQUENCE [LARGE SCALE GENOMIC DNA]</scope>
    <source>
        <strain evidence="2">cv. TDa95/00328</strain>
    </source>
</reference>
<dbReference type="Proteomes" id="UP000827976">
    <property type="component" value="Chromosome 17"/>
</dbReference>
<evidence type="ECO:0000313" key="1">
    <source>
        <dbReference type="EMBL" id="KAH7658840.1"/>
    </source>
</evidence>
<protein>
    <submittedName>
        <fullName evidence="1">Rad50 coiled-coil Zn hook domain-containing protein</fullName>
    </submittedName>
</protein>
<proteinExistence type="predicted"/>